<dbReference type="AlphaFoldDB" id="A0A518ER80"/>
<keyword evidence="3 5" id="KW-1133">Transmembrane helix</keyword>
<dbReference type="Proteomes" id="UP000320390">
    <property type="component" value="Chromosome"/>
</dbReference>
<evidence type="ECO:0000256" key="3">
    <source>
        <dbReference type="ARBA" id="ARBA00022989"/>
    </source>
</evidence>
<dbReference type="PANTHER" id="PTHR43483:SF3">
    <property type="entry name" value="MEMBRANE TRANSPORTER PROTEIN HI_0806-RELATED"/>
    <property type="match status" value="1"/>
</dbReference>
<evidence type="ECO:0000256" key="5">
    <source>
        <dbReference type="RuleBase" id="RU363041"/>
    </source>
</evidence>
<proteinExistence type="inferred from homology"/>
<feature type="transmembrane region" description="Helical" evidence="5">
    <location>
        <begin position="26"/>
        <end position="49"/>
    </location>
</feature>
<keyword evidence="7" id="KW-1185">Reference proteome</keyword>
<comment type="similarity">
    <text evidence="5">Belongs to the 4-toluene sulfonate uptake permease (TSUP) (TC 2.A.102) family.</text>
</comment>
<dbReference type="GO" id="GO:0005886">
    <property type="term" value="C:plasma membrane"/>
    <property type="evidence" value="ECO:0007669"/>
    <property type="project" value="UniProtKB-SubCell"/>
</dbReference>
<feature type="transmembrane region" description="Helical" evidence="5">
    <location>
        <begin position="61"/>
        <end position="79"/>
    </location>
</feature>
<evidence type="ECO:0000313" key="6">
    <source>
        <dbReference type="EMBL" id="QDV06593.1"/>
    </source>
</evidence>
<keyword evidence="2 5" id="KW-0812">Transmembrane</keyword>
<dbReference type="EMBL" id="CP036434">
    <property type="protein sequence ID" value="QDV06593.1"/>
    <property type="molecule type" value="Genomic_DNA"/>
</dbReference>
<accession>A0A518ER80</accession>
<comment type="subcellular location">
    <subcellularLocation>
        <location evidence="5">Cell membrane</location>
        <topology evidence="5">Multi-pass membrane protein</topology>
    </subcellularLocation>
    <subcellularLocation>
        <location evidence="1">Membrane</location>
        <topology evidence="1">Multi-pass membrane protein</topology>
    </subcellularLocation>
</comment>
<keyword evidence="5" id="KW-1003">Cell membrane</keyword>
<evidence type="ECO:0000313" key="7">
    <source>
        <dbReference type="Proteomes" id="UP000320390"/>
    </source>
</evidence>
<name>A0A518ER80_9BACT</name>
<dbReference type="Pfam" id="PF01925">
    <property type="entry name" value="TauE"/>
    <property type="match status" value="2"/>
</dbReference>
<gene>
    <name evidence="6" type="ORF">Poly30_21030</name>
</gene>
<organism evidence="6 7">
    <name type="scientific">Saltatorellus ferox</name>
    <dbReference type="NCBI Taxonomy" id="2528018"/>
    <lineage>
        <taxon>Bacteria</taxon>
        <taxon>Pseudomonadati</taxon>
        <taxon>Planctomycetota</taxon>
        <taxon>Planctomycetia</taxon>
        <taxon>Planctomycetia incertae sedis</taxon>
        <taxon>Saltatorellus</taxon>
    </lineage>
</organism>
<protein>
    <recommendedName>
        <fullName evidence="5">Probable membrane transporter protein</fullName>
    </recommendedName>
</protein>
<evidence type="ECO:0000256" key="1">
    <source>
        <dbReference type="ARBA" id="ARBA00004141"/>
    </source>
</evidence>
<keyword evidence="4 5" id="KW-0472">Membrane</keyword>
<dbReference type="InterPro" id="IPR002781">
    <property type="entry name" value="TM_pro_TauE-like"/>
</dbReference>
<feature type="transmembrane region" description="Helical" evidence="5">
    <location>
        <begin position="165"/>
        <end position="186"/>
    </location>
</feature>
<dbReference type="PANTHER" id="PTHR43483">
    <property type="entry name" value="MEMBRANE TRANSPORTER PROTEIN HI_0806-RELATED"/>
    <property type="match status" value="1"/>
</dbReference>
<evidence type="ECO:0000256" key="2">
    <source>
        <dbReference type="ARBA" id="ARBA00022692"/>
    </source>
</evidence>
<feature type="transmembrane region" description="Helical" evidence="5">
    <location>
        <begin position="99"/>
        <end position="121"/>
    </location>
</feature>
<evidence type="ECO:0000256" key="4">
    <source>
        <dbReference type="ARBA" id="ARBA00023136"/>
    </source>
</evidence>
<reference evidence="6 7" key="1">
    <citation type="submission" date="2019-02" db="EMBL/GenBank/DDBJ databases">
        <title>Deep-cultivation of Planctomycetes and their phenomic and genomic characterization uncovers novel biology.</title>
        <authorList>
            <person name="Wiegand S."/>
            <person name="Jogler M."/>
            <person name="Boedeker C."/>
            <person name="Pinto D."/>
            <person name="Vollmers J."/>
            <person name="Rivas-Marin E."/>
            <person name="Kohn T."/>
            <person name="Peeters S.H."/>
            <person name="Heuer A."/>
            <person name="Rast P."/>
            <person name="Oberbeckmann S."/>
            <person name="Bunk B."/>
            <person name="Jeske O."/>
            <person name="Meyerdierks A."/>
            <person name="Storesund J.E."/>
            <person name="Kallscheuer N."/>
            <person name="Luecker S."/>
            <person name="Lage O.M."/>
            <person name="Pohl T."/>
            <person name="Merkel B.J."/>
            <person name="Hornburger P."/>
            <person name="Mueller R.-W."/>
            <person name="Bruemmer F."/>
            <person name="Labrenz M."/>
            <person name="Spormann A.M."/>
            <person name="Op den Camp H."/>
            <person name="Overmann J."/>
            <person name="Amann R."/>
            <person name="Jetten M.S.M."/>
            <person name="Mascher T."/>
            <person name="Medema M.H."/>
            <person name="Devos D.P."/>
            <person name="Kaster A.-K."/>
            <person name="Ovreas L."/>
            <person name="Rohde M."/>
            <person name="Galperin M.Y."/>
            <person name="Jogler C."/>
        </authorList>
    </citation>
    <scope>NUCLEOTIDE SEQUENCE [LARGE SCALE GENOMIC DNA]</scope>
    <source>
        <strain evidence="6 7">Poly30</strain>
    </source>
</reference>
<sequence>MATALCLVAATAIASTTTEFLHSESALMWDIVAPLVGGALFGAQFGFLLSRRIDERLLKGIFCFVLLGIGLRMLLAMSVQAEPGEFHSGYSFLRASGVALIGVMAGTLSPLLGIGGGLIVVPGLLLSMPAIGGNGARAASLAVACVTSLRSIHLYAKERSIDPRIALWFALGGLMGAALGVQFAHLPGVSAYGQRTLGVILVVTALRFARDAFGPRVPVAEPSN</sequence>